<gene>
    <name evidence="3" type="ORF">ZIOFF_029035</name>
</gene>
<dbReference type="InterPro" id="IPR050253">
    <property type="entry name" value="Seed_Storage-Functional"/>
</dbReference>
<reference evidence="3 4" key="1">
    <citation type="submission" date="2020-08" db="EMBL/GenBank/DDBJ databases">
        <title>Plant Genome Project.</title>
        <authorList>
            <person name="Zhang R.-G."/>
        </authorList>
    </citation>
    <scope>NUCLEOTIDE SEQUENCE [LARGE SCALE GENOMIC DNA]</scope>
    <source>
        <tissue evidence="3">Rhizome</tissue>
    </source>
</reference>
<keyword evidence="4" id="KW-1185">Reference proteome</keyword>
<dbReference type="PANTHER" id="PTHR31189">
    <property type="entry name" value="OS03G0336100 PROTEIN-RELATED"/>
    <property type="match status" value="1"/>
</dbReference>
<organism evidence="3 4">
    <name type="scientific">Zingiber officinale</name>
    <name type="common">Ginger</name>
    <name type="synonym">Amomum zingiber</name>
    <dbReference type="NCBI Taxonomy" id="94328"/>
    <lineage>
        <taxon>Eukaryota</taxon>
        <taxon>Viridiplantae</taxon>
        <taxon>Streptophyta</taxon>
        <taxon>Embryophyta</taxon>
        <taxon>Tracheophyta</taxon>
        <taxon>Spermatophyta</taxon>
        <taxon>Magnoliopsida</taxon>
        <taxon>Liliopsida</taxon>
        <taxon>Zingiberales</taxon>
        <taxon>Zingiberaceae</taxon>
        <taxon>Zingiber</taxon>
    </lineage>
</organism>
<feature type="compositionally biased region" description="Basic and acidic residues" evidence="1">
    <location>
        <begin position="579"/>
        <end position="602"/>
    </location>
</feature>
<comment type="caution">
    <text evidence="3">The sequence shown here is derived from an EMBL/GenBank/DDBJ whole genome shotgun (WGS) entry which is preliminary data.</text>
</comment>
<dbReference type="SUPFAM" id="SSF51182">
    <property type="entry name" value="RmlC-like cupins"/>
    <property type="match status" value="1"/>
</dbReference>
<dbReference type="CDD" id="cd02245">
    <property type="entry name" value="cupin_7S_vicilin-like_C"/>
    <property type="match status" value="1"/>
</dbReference>
<evidence type="ECO:0000313" key="4">
    <source>
        <dbReference type="Proteomes" id="UP000734854"/>
    </source>
</evidence>
<sequence length="632" mass="71310">MSSPNRRRLPADSPAERERKEGRKLKKTYQENDGDDEELASPLTRQSNRLQPTSHRRTSVALPAVTSHPPKLCLATWRPCTVPPCETHACPDVPVPLLPSILILMPSLLPFPACPSQAQRQREGTYEMMSLRALVLVGLTAILCTLATAENGDDVHHLPKFTSLVAKENRQILALSESGKITAIDVHDGYGDAYHLQFITMEPGSIFLPVLLRTDMAFYVHTGRGRVTFISQGGDEEEMDIVRGDVYRLEQGTTFYVKSHPDPARERLRIHAIFDTSEIDCYSALVGAYSNVSDLVRGFDDGVLQMGFGVSAETVRDIKSAPTPPPIVLSSGRNETEEPNWKKEIIGALFGVRGTSDFLSKKKKMSGSKAFNFFKAKPDVQNANGWSTALTHKDLKALKGSHFAPFMVNLMRGSMMGPHWNPRATEVAIVIEGRGVVQLICPSDASGKKIRAAARCQNTRFEVKKGDVFVVPRFHPMAQISYNNETLAFVGFSSSTKNNHPQFLTGKRSVLRTIGVDVLAAAFNVNSSVVEGFLASRDESIMRPCTSCAEEMKAKMKREEEEKRKREEEEEEEEWEREEEARKKKEEAAARKEKEEDERKREEEEEEKEERRWEEEEERKREEEWKEGRKEE</sequence>
<dbReference type="InterPro" id="IPR011051">
    <property type="entry name" value="RmlC_Cupin_sf"/>
</dbReference>
<evidence type="ECO:0000313" key="3">
    <source>
        <dbReference type="EMBL" id="KAG6510986.1"/>
    </source>
</evidence>
<feature type="region of interest" description="Disordered" evidence="1">
    <location>
        <begin position="552"/>
        <end position="632"/>
    </location>
</feature>
<evidence type="ECO:0000256" key="1">
    <source>
        <dbReference type="SAM" id="MobiDB-lite"/>
    </source>
</evidence>
<feature type="domain" description="Cupin type-1" evidence="2">
    <location>
        <begin position="371"/>
        <end position="531"/>
    </location>
</feature>
<protein>
    <recommendedName>
        <fullName evidence="2">Cupin type-1 domain-containing protein</fullName>
    </recommendedName>
</protein>
<feature type="compositionally biased region" description="Basic and acidic residues" evidence="1">
    <location>
        <begin position="552"/>
        <end position="567"/>
    </location>
</feature>
<dbReference type="Pfam" id="PF00190">
    <property type="entry name" value="Cupin_1"/>
    <property type="match status" value="1"/>
</dbReference>
<dbReference type="Gene3D" id="2.60.120.10">
    <property type="entry name" value="Jelly Rolls"/>
    <property type="match status" value="2"/>
</dbReference>
<feature type="compositionally biased region" description="Acidic residues" evidence="1">
    <location>
        <begin position="568"/>
        <end position="578"/>
    </location>
</feature>
<dbReference type="AlphaFoldDB" id="A0A8J5LAA3"/>
<evidence type="ECO:0000259" key="2">
    <source>
        <dbReference type="SMART" id="SM00835"/>
    </source>
</evidence>
<dbReference type="InterPro" id="IPR014710">
    <property type="entry name" value="RmlC-like_jellyroll"/>
</dbReference>
<dbReference type="EMBL" id="JACMSC010000008">
    <property type="protein sequence ID" value="KAG6510986.1"/>
    <property type="molecule type" value="Genomic_DNA"/>
</dbReference>
<dbReference type="CDD" id="cd02244">
    <property type="entry name" value="cupin_7S_vicilin-like_N"/>
    <property type="match status" value="1"/>
</dbReference>
<accession>A0A8J5LAA3</accession>
<feature type="compositionally biased region" description="Polar residues" evidence="1">
    <location>
        <begin position="43"/>
        <end position="53"/>
    </location>
</feature>
<dbReference type="SMART" id="SM00835">
    <property type="entry name" value="Cupin_1"/>
    <property type="match status" value="1"/>
</dbReference>
<feature type="region of interest" description="Disordered" evidence="1">
    <location>
        <begin position="1"/>
        <end position="62"/>
    </location>
</feature>
<proteinExistence type="predicted"/>
<dbReference type="Proteomes" id="UP000734854">
    <property type="component" value="Unassembled WGS sequence"/>
</dbReference>
<dbReference type="InterPro" id="IPR006045">
    <property type="entry name" value="Cupin_1"/>
</dbReference>
<name>A0A8J5LAA3_ZINOF</name>
<dbReference type="PANTHER" id="PTHR31189:SF7">
    <property type="entry name" value="OS03G0197300 PROTEIN"/>
    <property type="match status" value="1"/>
</dbReference>
<feature type="compositionally biased region" description="Basic and acidic residues" evidence="1">
    <location>
        <begin position="609"/>
        <end position="632"/>
    </location>
</feature>